<dbReference type="RefSeq" id="WP_085155019.1">
    <property type="nucleotide sequence ID" value="NZ_AP022612.1"/>
</dbReference>
<dbReference type="AlphaFoldDB" id="A0A7I7XS74"/>
<dbReference type="OrthoDB" id="4630891at2"/>
<evidence type="ECO:0000313" key="1">
    <source>
        <dbReference type="EMBL" id="BBZ32004.1"/>
    </source>
</evidence>
<keyword evidence="2" id="KW-1185">Reference proteome</keyword>
<sequence>MDDWRTFEFYLPSTLSPTEATSELRRRVLIAAADGGEFVRQFRIADRERHAKGWIRWTAGYLPGPPRIGRFQRATAEA</sequence>
<accession>A0A7I7XS74</accession>
<gene>
    <name evidence="1" type="ORF">MCNF_06090</name>
</gene>
<organism evidence="1 2">
    <name type="scientific">Mycolicibacterium confluentis</name>
    <dbReference type="NCBI Taxonomy" id="28047"/>
    <lineage>
        <taxon>Bacteria</taxon>
        <taxon>Bacillati</taxon>
        <taxon>Actinomycetota</taxon>
        <taxon>Actinomycetes</taxon>
        <taxon>Mycobacteriales</taxon>
        <taxon>Mycobacteriaceae</taxon>
        <taxon>Mycolicibacterium</taxon>
    </lineage>
</organism>
<protein>
    <submittedName>
        <fullName evidence="1">Uncharacterized protein</fullName>
    </submittedName>
</protein>
<reference evidence="1" key="1">
    <citation type="journal article" date="2019" name="Emerg. Microbes Infect.">
        <title>Comprehensive subspecies identification of 175 nontuberculous mycobacteria species based on 7547 genomic profiles.</title>
        <authorList>
            <person name="Matsumoto Y."/>
            <person name="Kinjo T."/>
            <person name="Motooka D."/>
            <person name="Nabeya D."/>
            <person name="Jung N."/>
            <person name="Uechi K."/>
            <person name="Horii T."/>
            <person name="Iida T."/>
            <person name="Fujita J."/>
            <person name="Nakamura S."/>
        </authorList>
    </citation>
    <scope>NUCLEOTIDE SEQUENCE [LARGE SCALE GENOMIC DNA]</scope>
    <source>
        <strain evidence="1">JCM 13671</strain>
    </source>
</reference>
<evidence type="ECO:0000313" key="2">
    <source>
        <dbReference type="Proteomes" id="UP000466931"/>
    </source>
</evidence>
<reference evidence="1" key="2">
    <citation type="submission" date="2020-02" db="EMBL/GenBank/DDBJ databases">
        <authorList>
            <person name="Matsumoto Y."/>
            <person name="Motooka D."/>
            <person name="Nakamura S."/>
        </authorList>
    </citation>
    <scope>NUCLEOTIDE SEQUENCE</scope>
    <source>
        <strain evidence="1">JCM 13671</strain>
    </source>
</reference>
<dbReference type="EMBL" id="AP022612">
    <property type="protein sequence ID" value="BBZ32004.1"/>
    <property type="molecule type" value="Genomic_DNA"/>
</dbReference>
<dbReference type="Proteomes" id="UP000466931">
    <property type="component" value="Chromosome"/>
</dbReference>
<proteinExistence type="predicted"/>
<name>A0A7I7XS74_9MYCO</name>